<keyword evidence="3" id="KW-1185">Reference proteome</keyword>
<sequence>MGINITLNGADGLYLLRLPVTLSSCENGAATIFLVLDYSSGCFLNECKGGEHRCDKVRSHVDADDVLLRSPVFSETFHQPFATNTHMYMMLVVLAVGVVKAWKYTVT</sequence>
<comment type="caution">
    <text evidence="2">The sequence shown here is derived from an EMBL/GenBank/DDBJ whole genome shotgun (WGS) entry which is preliminary data.</text>
</comment>
<name>A0ABV0YVS9_9TELE</name>
<gene>
    <name evidence="2" type="ORF">AMECASPLE_000120</name>
</gene>
<reference evidence="2 3" key="1">
    <citation type="submission" date="2021-06" db="EMBL/GenBank/DDBJ databases">
        <authorList>
            <person name="Palmer J.M."/>
        </authorList>
    </citation>
    <scope>NUCLEOTIDE SEQUENCE [LARGE SCALE GENOMIC DNA]</scope>
    <source>
        <strain evidence="2 3">AS_MEX2019</strain>
        <tissue evidence="2">Muscle</tissue>
    </source>
</reference>
<dbReference type="EMBL" id="JAHRIP010047029">
    <property type="protein sequence ID" value="MEQ2297955.1"/>
    <property type="molecule type" value="Genomic_DNA"/>
</dbReference>
<proteinExistence type="predicted"/>
<feature type="transmembrane region" description="Helical" evidence="1">
    <location>
        <begin position="85"/>
        <end position="102"/>
    </location>
</feature>
<protein>
    <submittedName>
        <fullName evidence="2">Uncharacterized protein</fullName>
    </submittedName>
</protein>
<keyword evidence="1" id="KW-0812">Transmembrane</keyword>
<keyword evidence="1" id="KW-1133">Transmembrane helix</keyword>
<accession>A0ABV0YVS9</accession>
<evidence type="ECO:0000313" key="2">
    <source>
        <dbReference type="EMBL" id="MEQ2297955.1"/>
    </source>
</evidence>
<organism evidence="2 3">
    <name type="scientific">Ameca splendens</name>
    <dbReference type="NCBI Taxonomy" id="208324"/>
    <lineage>
        <taxon>Eukaryota</taxon>
        <taxon>Metazoa</taxon>
        <taxon>Chordata</taxon>
        <taxon>Craniata</taxon>
        <taxon>Vertebrata</taxon>
        <taxon>Euteleostomi</taxon>
        <taxon>Actinopterygii</taxon>
        <taxon>Neopterygii</taxon>
        <taxon>Teleostei</taxon>
        <taxon>Neoteleostei</taxon>
        <taxon>Acanthomorphata</taxon>
        <taxon>Ovalentaria</taxon>
        <taxon>Atherinomorphae</taxon>
        <taxon>Cyprinodontiformes</taxon>
        <taxon>Goodeidae</taxon>
        <taxon>Ameca</taxon>
    </lineage>
</organism>
<dbReference type="Proteomes" id="UP001469553">
    <property type="component" value="Unassembled WGS sequence"/>
</dbReference>
<evidence type="ECO:0000256" key="1">
    <source>
        <dbReference type="SAM" id="Phobius"/>
    </source>
</evidence>
<evidence type="ECO:0000313" key="3">
    <source>
        <dbReference type="Proteomes" id="UP001469553"/>
    </source>
</evidence>
<keyword evidence="1" id="KW-0472">Membrane</keyword>